<dbReference type="PANTHER" id="PTHR11468:SF3">
    <property type="entry name" value="GLYCOGEN PHOSPHORYLASE, LIVER FORM"/>
    <property type="match status" value="1"/>
</dbReference>
<keyword evidence="6 11" id="KW-0808">Transferase</keyword>
<dbReference type="SUPFAM" id="SSF53756">
    <property type="entry name" value="UDP-Glycosyltransferase/glycogen phosphorylase"/>
    <property type="match status" value="1"/>
</dbReference>
<organism evidence="12 13">
    <name type="scientific">Pilibacter termitis</name>
    <dbReference type="NCBI Taxonomy" id="263852"/>
    <lineage>
        <taxon>Bacteria</taxon>
        <taxon>Bacillati</taxon>
        <taxon>Bacillota</taxon>
        <taxon>Bacilli</taxon>
        <taxon>Lactobacillales</taxon>
        <taxon>Enterococcaceae</taxon>
        <taxon>Pilibacter</taxon>
    </lineage>
</organism>
<comment type="cofactor">
    <cofactor evidence="2 11">
        <name>pyridoxal 5'-phosphate</name>
        <dbReference type="ChEBI" id="CHEBI:597326"/>
    </cofactor>
</comment>
<gene>
    <name evidence="12" type="ORF">SAMN02745116_01514</name>
</gene>
<keyword evidence="13" id="KW-1185">Reference proteome</keyword>
<evidence type="ECO:0000256" key="9">
    <source>
        <dbReference type="ARBA" id="ARBA00025174"/>
    </source>
</evidence>
<evidence type="ECO:0000256" key="6">
    <source>
        <dbReference type="ARBA" id="ARBA00022679"/>
    </source>
</evidence>
<name>A0A1T4NS86_9ENTE</name>
<dbReference type="NCBIfam" id="TIGR02093">
    <property type="entry name" value="P_ylase"/>
    <property type="match status" value="1"/>
</dbReference>
<dbReference type="InterPro" id="IPR035090">
    <property type="entry name" value="Pyridoxal_P_attach_site"/>
</dbReference>
<comment type="catalytic activity">
    <reaction evidence="1 11">
        <text>[(1-&gt;4)-alpha-D-glucosyl](n) + phosphate = [(1-&gt;4)-alpha-D-glucosyl](n-1) + alpha-D-glucose 1-phosphate</text>
        <dbReference type="Rhea" id="RHEA:41732"/>
        <dbReference type="Rhea" id="RHEA-COMP:9584"/>
        <dbReference type="Rhea" id="RHEA-COMP:9586"/>
        <dbReference type="ChEBI" id="CHEBI:15444"/>
        <dbReference type="ChEBI" id="CHEBI:43474"/>
        <dbReference type="ChEBI" id="CHEBI:58601"/>
        <dbReference type="EC" id="2.4.1.1"/>
    </reaction>
</comment>
<reference evidence="13" key="1">
    <citation type="submission" date="2017-02" db="EMBL/GenBank/DDBJ databases">
        <authorList>
            <person name="Varghese N."/>
            <person name="Submissions S."/>
        </authorList>
    </citation>
    <scope>NUCLEOTIDE SEQUENCE [LARGE SCALE GENOMIC DNA]</scope>
    <source>
        <strain evidence="13">ATCC BAA-1030</strain>
    </source>
</reference>
<dbReference type="InterPro" id="IPR000811">
    <property type="entry name" value="Glyco_trans_35"/>
</dbReference>
<proteinExistence type="inferred from homology"/>
<dbReference type="Pfam" id="PF00343">
    <property type="entry name" value="Phosphorylase"/>
    <property type="match status" value="1"/>
</dbReference>
<dbReference type="Proteomes" id="UP000190328">
    <property type="component" value="Unassembled WGS sequence"/>
</dbReference>
<dbReference type="PANTHER" id="PTHR11468">
    <property type="entry name" value="GLYCOGEN PHOSPHORYLASE"/>
    <property type="match status" value="1"/>
</dbReference>
<dbReference type="GO" id="GO:0030170">
    <property type="term" value="F:pyridoxal phosphate binding"/>
    <property type="evidence" value="ECO:0007669"/>
    <property type="project" value="InterPro"/>
</dbReference>
<evidence type="ECO:0000256" key="3">
    <source>
        <dbReference type="ARBA" id="ARBA00006047"/>
    </source>
</evidence>
<evidence type="ECO:0000313" key="13">
    <source>
        <dbReference type="Proteomes" id="UP000190328"/>
    </source>
</evidence>
<dbReference type="GO" id="GO:0005980">
    <property type="term" value="P:glycogen catabolic process"/>
    <property type="evidence" value="ECO:0007669"/>
    <property type="project" value="TreeGrafter"/>
</dbReference>
<dbReference type="STRING" id="263852.SAMN02745116_01514"/>
<comment type="function">
    <text evidence="9">Phosphorylase is an important allosteric enzyme in carbohydrate metabolism. Enzymes from different sources differ in their regulatory mechanisms and in their natural substrates. However, all known phosphorylases share catalytic and structural properties.</text>
</comment>
<evidence type="ECO:0000256" key="1">
    <source>
        <dbReference type="ARBA" id="ARBA00001275"/>
    </source>
</evidence>
<dbReference type="OrthoDB" id="9760804at2"/>
<keyword evidence="7 10" id="KW-0663">Pyridoxal phosphate</keyword>
<dbReference type="CDD" id="cd04300">
    <property type="entry name" value="GT35_Glycogen_Phosphorylase"/>
    <property type="match status" value="1"/>
</dbReference>
<evidence type="ECO:0000256" key="8">
    <source>
        <dbReference type="ARBA" id="ARBA00023277"/>
    </source>
</evidence>
<evidence type="ECO:0000256" key="10">
    <source>
        <dbReference type="PIRSR" id="PIRSR000460-1"/>
    </source>
</evidence>
<dbReference type="AlphaFoldDB" id="A0A1T4NS86"/>
<evidence type="ECO:0000313" key="12">
    <source>
        <dbReference type="EMBL" id="SJZ81558.1"/>
    </source>
</evidence>
<dbReference type="Gene3D" id="3.40.50.2000">
    <property type="entry name" value="Glycogen Phosphorylase B"/>
    <property type="match status" value="2"/>
</dbReference>
<dbReference type="EC" id="2.4.1.1" evidence="11"/>
<dbReference type="GO" id="GO:0008184">
    <property type="term" value="F:glycogen phosphorylase activity"/>
    <property type="evidence" value="ECO:0007669"/>
    <property type="project" value="InterPro"/>
</dbReference>
<evidence type="ECO:0000256" key="4">
    <source>
        <dbReference type="ARBA" id="ARBA00022533"/>
    </source>
</evidence>
<dbReference type="GO" id="GO:0005737">
    <property type="term" value="C:cytoplasm"/>
    <property type="evidence" value="ECO:0007669"/>
    <property type="project" value="TreeGrafter"/>
</dbReference>
<dbReference type="RefSeq" id="WP_078807449.1">
    <property type="nucleotide sequence ID" value="NZ_FUXI01000016.1"/>
</dbReference>
<feature type="modified residue" description="N6-(pyridoxal phosphate)lysine" evidence="10">
    <location>
        <position position="647"/>
    </location>
</feature>
<sequence>MKLTKEQFQKDFKDRLHHKFSIETCDANSVELFQSLGSLIKTYISGDWREDRLEQQRNQQKIAFYFSIEFLPGKMLKSNLLNLGILDLVRDGLEELGLDFEQIAEAEKDMALGNGGLGRLASCFMDSLASTGLPGFGNGIRYKYGLFKQEFIDGYQVELPDAWLTTGNIWEVRKDHEKVDVCFEGHVWLKEDKQTGRLIPVYENPRILRAVPYDTAMVGFRNEQVNNLRLWDIEIPESEERKYYSINERRQIQDITGVLYPDDSTYEGRRLRLIQEYFFTSAGLQTIVKRFKKLNLPIETIHEKIAVHINDTHPSLAVAEFMRILVDEEGMEWSQAWLATVRTMSYTNHTIMSEALEKWPVDMVKQLIPRVYQIIEEIDHRFVTEMSTKFDGDLVERTRILRDGQVHMAHLAIIGSHSTNGVAKIHSDLLKDVVLHDFYVLYPERFNNKTNGIALRRWSQISNEPLSQVLDETIGESWRSDAEKIELLMAYKDDKNVQEKLAQAKKLNKQRLADYIFKTTGVKVSTNAIFDVQVKRLHAYKRQQLKLLHIMKLYLDLKQNPELEIPPRVFIFGAKAAPSYYYAKAVIKVINEVANLINNDKKIQDKLKVVFLPNYNVSLAEIIVPAADVSEQISLASKEASGTSNMKLMLNGAITVATLDGANIEIKDAVGEENIVIFGMDKDRVYQYYREQNYNAYEVYNSDLTLKRVLNTFVDGTIPNIVREGQELFDALIKYNDEYFTLADFHSYIEAQEKIDLLYQDKAKWNKMSLINTANGGRFSSDHTVKRYAEDIWGIVAMK</sequence>
<keyword evidence="5 11" id="KW-0328">Glycosyltransferase</keyword>
<keyword evidence="4" id="KW-0021">Allosteric enzyme</keyword>
<keyword evidence="8 11" id="KW-0119">Carbohydrate metabolism</keyword>
<dbReference type="FunFam" id="3.40.50.2000:FF:000003">
    <property type="entry name" value="Alpha-1,4 glucan phosphorylase"/>
    <property type="match status" value="1"/>
</dbReference>
<evidence type="ECO:0000256" key="7">
    <source>
        <dbReference type="ARBA" id="ARBA00022898"/>
    </source>
</evidence>
<comment type="function">
    <text evidence="11">Allosteric enzyme that catalyzes the rate-limiting step in glycogen catabolism, the phosphorolytic cleavage of glycogen to produce glucose-1-phosphate, and plays a central role in maintaining cellular and organismal glucose homeostasis.</text>
</comment>
<evidence type="ECO:0000256" key="2">
    <source>
        <dbReference type="ARBA" id="ARBA00001933"/>
    </source>
</evidence>
<evidence type="ECO:0000256" key="11">
    <source>
        <dbReference type="RuleBase" id="RU000587"/>
    </source>
</evidence>
<evidence type="ECO:0000256" key="5">
    <source>
        <dbReference type="ARBA" id="ARBA00022676"/>
    </source>
</evidence>
<dbReference type="PROSITE" id="PS00102">
    <property type="entry name" value="PHOSPHORYLASE"/>
    <property type="match status" value="1"/>
</dbReference>
<dbReference type="EMBL" id="FUXI01000016">
    <property type="protein sequence ID" value="SJZ81558.1"/>
    <property type="molecule type" value="Genomic_DNA"/>
</dbReference>
<dbReference type="InterPro" id="IPR011833">
    <property type="entry name" value="Glycg_phsphrylas"/>
</dbReference>
<dbReference type="PIRSF" id="PIRSF000460">
    <property type="entry name" value="Pprylas_GlgP"/>
    <property type="match status" value="1"/>
</dbReference>
<protein>
    <recommendedName>
        <fullName evidence="11">Alpha-1,4 glucan phosphorylase</fullName>
        <ecNumber evidence="11">2.4.1.1</ecNumber>
    </recommendedName>
</protein>
<comment type="similarity">
    <text evidence="3 11">Belongs to the glycogen phosphorylase family.</text>
</comment>
<accession>A0A1T4NS86</accession>